<organism evidence="2 3">
    <name type="scientific">Gossypium darwinii</name>
    <name type="common">Darwin's cotton</name>
    <name type="synonym">Gossypium barbadense var. darwinii</name>
    <dbReference type="NCBI Taxonomy" id="34276"/>
    <lineage>
        <taxon>Eukaryota</taxon>
        <taxon>Viridiplantae</taxon>
        <taxon>Streptophyta</taxon>
        <taxon>Embryophyta</taxon>
        <taxon>Tracheophyta</taxon>
        <taxon>Spermatophyta</taxon>
        <taxon>Magnoliopsida</taxon>
        <taxon>eudicotyledons</taxon>
        <taxon>Gunneridae</taxon>
        <taxon>Pentapetalae</taxon>
        <taxon>rosids</taxon>
        <taxon>malvids</taxon>
        <taxon>Malvales</taxon>
        <taxon>Malvaceae</taxon>
        <taxon>Malvoideae</taxon>
        <taxon>Gossypium</taxon>
    </lineage>
</organism>
<reference evidence="2 3" key="1">
    <citation type="submission" date="2019-06" db="EMBL/GenBank/DDBJ databases">
        <title>WGS assembly of Gossypium darwinii.</title>
        <authorList>
            <person name="Chen Z.J."/>
            <person name="Sreedasyam A."/>
            <person name="Ando A."/>
            <person name="Song Q."/>
            <person name="De L."/>
            <person name="Hulse-Kemp A."/>
            <person name="Ding M."/>
            <person name="Ye W."/>
            <person name="Kirkbride R."/>
            <person name="Jenkins J."/>
            <person name="Plott C."/>
            <person name="Lovell J."/>
            <person name="Lin Y.-M."/>
            <person name="Vaughn R."/>
            <person name="Liu B."/>
            <person name="Li W."/>
            <person name="Simpson S."/>
            <person name="Scheffler B."/>
            <person name="Saski C."/>
            <person name="Grover C."/>
            <person name="Hu G."/>
            <person name="Conover J."/>
            <person name="Carlson J."/>
            <person name="Shu S."/>
            <person name="Boston L."/>
            <person name="Williams M."/>
            <person name="Peterson D."/>
            <person name="Mcgee K."/>
            <person name="Jones D."/>
            <person name="Wendel J."/>
            <person name="Stelly D."/>
            <person name="Grimwood J."/>
            <person name="Schmutz J."/>
        </authorList>
    </citation>
    <scope>NUCLEOTIDE SEQUENCE [LARGE SCALE GENOMIC DNA]</scope>
    <source>
        <strain evidence="2">1808015.09</strain>
    </source>
</reference>
<evidence type="ECO:0000256" key="1">
    <source>
        <dbReference type="SAM" id="SignalP"/>
    </source>
</evidence>
<gene>
    <name evidence="2" type="ORF">ES288_A10G086000v1</name>
</gene>
<sequence length="69" mass="8215">MTTWAICLARGLIFRVSFPSVIFLLVRPRPPRCSHNLYIHYYKTRYAYFAYINPLHKEKIKDNSLSLLP</sequence>
<evidence type="ECO:0000313" key="3">
    <source>
        <dbReference type="Proteomes" id="UP000323506"/>
    </source>
</evidence>
<protein>
    <recommendedName>
        <fullName evidence="4">Secreted protein</fullName>
    </recommendedName>
</protein>
<feature type="chain" id="PRO_5022822977" description="Secreted protein" evidence="1">
    <location>
        <begin position="20"/>
        <end position="69"/>
    </location>
</feature>
<name>A0A5D2EX62_GOSDA</name>
<evidence type="ECO:0000313" key="2">
    <source>
        <dbReference type="EMBL" id="TYG98040.1"/>
    </source>
</evidence>
<proteinExistence type="predicted"/>
<keyword evidence="1" id="KW-0732">Signal</keyword>
<keyword evidence="3" id="KW-1185">Reference proteome</keyword>
<dbReference type="AlphaFoldDB" id="A0A5D2EX62"/>
<accession>A0A5D2EX62</accession>
<dbReference type="EMBL" id="CM017697">
    <property type="protein sequence ID" value="TYG98040.1"/>
    <property type="molecule type" value="Genomic_DNA"/>
</dbReference>
<feature type="signal peptide" evidence="1">
    <location>
        <begin position="1"/>
        <end position="19"/>
    </location>
</feature>
<dbReference type="Proteomes" id="UP000323506">
    <property type="component" value="Chromosome A10"/>
</dbReference>
<evidence type="ECO:0008006" key="4">
    <source>
        <dbReference type="Google" id="ProtNLM"/>
    </source>
</evidence>